<accession>A0ABN9U7X2</accession>
<proteinExistence type="predicted"/>
<dbReference type="Proteomes" id="UP001189429">
    <property type="component" value="Unassembled WGS sequence"/>
</dbReference>
<keyword evidence="3" id="KW-1185">Reference proteome</keyword>
<evidence type="ECO:0000256" key="1">
    <source>
        <dbReference type="SAM" id="SignalP"/>
    </source>
</evidence>
<dbReference type="EMBL" id="CAUYUJ010015528">
    <property type="protein sequence ID" value="CAK0855207.1"/>
    <property type="molecule type" value="Genomic_DNA"/>
</dbReference>
<name>A0ABN9U7X2_9DINO</name>
<sequence length="262" mass="28452">MVARHRQPRAASALLRAAAAFLPAAALLGASRGAPAWRLSPGVPLAVAALARPLCGLRPRTAPAGTLESAVRARALRRGPKDVDRRAAKIKGLAPTEMARRVALALQERSWFVSGDIAIELFDDEFLFVDRPQGKDQVEADAYVDKRAELSDLQAKMQQFPSVTDSRIASGFREDIERKLQKLLQIVDCQKADLEAPIAQVGAGADRGGLSRTHSPVAEFLRAESGVRFEAVEAQLTLFSENLDSAPWLSWPCAEQHSMPVQ</sequence>
<reference evidence="2" key="1">
    <citation type="submission" date="2023-10" db="EMBL/GenBank/DDBJ databases">
        <authorList>
            <person name="Chen Y."/>
            <person name="Shah S."/>
            <person name="Dougan E. K."/>
            <person name="Thang M."/>
            <person name="Chan C."/>
        </authorList>
    </citation>
    <scope>NUCLEOTIDE SEQUENCE [LARGE SCALE GENOMIC DNA]</scope>
</reference>
<evidence type="ECO:0000313" key="3">
    <source>
        <dbReference type="Proteomes" id="UP001189429"/>
    </source>
</evidence>
<feature type="signal peptide" evidence="1">
    <location>
        <begin position="1"/>
        <end position="26"/>
    </location>
</feature>
<organism evidence="2 3">
    <name type="scientific">Prorocentrum cordatum</name>
    <dbReference type="NCBI Taxonomy" id="2364126"/>
    <lineage>
        <taxon>Eukaryota</taxon>
        <taxon>Sar</taxon>
        <taxon>Alveolata</taxon>
        <taxon>Dinophyceae</taxon>
        <taxon>Prorocentrales</taxon>
        <taxon>Prorocentraceae</taxon>
        <taxon>Prorocentrum</taxon>
    </lineage>
</organism>
<feature type="chain" id="PRO_5047163797" evidence="1">
    <location>
        <begin position="27"/>
        <end position="262"/>
    </location>
</feature>
<protein>
    <submittedName>
        <fullName evidence="2">Uncharacterized protein</fullName>
    </submittedName>
</protein>
<gene>
    <name evidence="2" type="ORF">PCOR1329_LOCUS46005</name>
</gene>
<comment type="caution">
    <text evidence="2">The sequence shown here is derived from an EMBL/GenBank/DDBJ whole genome shotgun (WGS) entry which is preliminary data.</text>
</comment>
<keyword evidence="1" id="KW-0732">Signal</keyword>
<evidence type="ECO:0000313" key="2">
    <source>
        <dbReference type="EMBL" id="CAK0855207.1"/>
    </source>
</evidence>